<gene>
    <name evidence="10" type="ORF">FKV68_03240</name>
</gene>
<keyword evidence="7 8" id="KW-0472">Membrane</keyword>
<accession>A0A859QKJ3</accession>
<evidence type="ECO:0000256" key="8">
    <source>
        <dbReference type="SAM" id="Phobius"/>
    </source>
</evidence>
<feature type="transmembrane region" description="Helical" evidence="8">
    <location>
        <begin position="287"/>
        <end position="304"/>
    </location>
</feature>
<keyword evidence="11" id="KW-1185">Reference proteome</keyword>
<feature type="transmembrane region" description="Helical" evidence="8">
    <location>
        <begin position="36"/>
        <end position="56"/>
    </location>
</feature>
<keyword evidence="3" id="KW-0328">Glycosyltransferase</keyword>
<name>A0A859QKJ3_9HYPH</name>
<evidence type="ECO:0000256" key="2">
    <source>
        <dbReference type="ARBA" id="ARBA00022475"/>
    </source>
</evidence>
<feature type="domain" description="Glycosyltransferase RgtA/B/C/D-like" evidence="9">
    <location>
        <begin position="92"/>
        <end position="247"/>
    </location>
</feature>
<evidence type="ECO:0000259" key="9">
    <source>
        <dbReference type="Pfam" id="PF13231"/>
    </source>
</evidence>
<feature type="transmembrane region" description="Helical" evidence="8">
    <location>
        <begin position="91"/>
        <end position="111"/>
    </location>
</feature>
<dbReference type="EMBL" id="CP041238">
    <property type="protein sequence ID" value="QLL60526.1"/>
    <property type="molecule type" value="Genomic_DNA"/>
</dbReference>
<dbReference type="GO" id="GO:0005886">
    <property type="term" value="C:plasma membrane"/>
    <property type="evidence" value="ECO:0007669"/>
    <property type="project" value="UniProtKB-SubCell"/>
</dbReference>
<feature type="transmembrane region" description="Helical" evidence="8">
    <location>
        <begin position="202"/>
        <end position="224"/>
    </location>
</feature>
<reference evidence="10 11" key="1">
    <citation type="submission" date="2019-06" db="EMBL/GenBank/DDBJ databases">
        <title>Complete genome sequence of Ensifer mexicanus ITTG R7 isolated from nodules of Acacia angustissima (Mill.) Kuntze.</title>
        <authorList>
            <person name="Rincon-Rosales R."/>
            <person name="Rogel M.A."/>
            <person name="Guerrero G."/>
            <person name="Rincon-Molina C.I."/>
            <person name="Lopez-Lopez A."/>
            <person name="Martinez-Romero E."/>
        </authorList>
    </citation>
    <scope>NUCLEOTIDE SEQUENCE [LARGE SCALE GENOMIC DNA]</scope>
    <source>
        <strain evidence="10 11">ITTG R7</strain>
    </source>
</reference>
<evidence type="ECO:0000256" key="5">
    <source>
        <dbReference type="ARBA" id="ARBA00022692"/>
    </source>
</evidence>
<evidence type="ECO:0000313" key="11">
    <source>
        <dbReference type="Proteomes" id="UP000510721"/>
    </source>
</evidence>
<feature type="transmembrane region" description="Helical" evidence="8">
    <location>
        <begin position="117"/>
        <end position="135"/>
    </location>
</feature>
<evidence type="ECO:0000256" key="4">
    <source>
        <dbReference type="ARBA" id="ARBA00022679"/>
    </source>
</evidence>
<dbReference type="PANTHER" id="PTHR33908:SF3">
    <property type="entry name" value="UNDECAPRENYL PHOSPHATE-ALPHA-4-AMINO-4-DEOXY-L-ARABINOSE ARABINOSYL TRANSFERASE"/>
    <property type="match status" value="1"/>
</dbReference>
<evidence type="ECO:0000256" key="3">
    <source>
        <dbReference type="ARBA" id="ARBA00022676"/>
    </source>
</evidence>
<keyword evidence="5 8" id="KW-0812">Transmembrane</keyword>
<feature type="transmembrane region" description="Helical" evidence="8">
    <location>
        <begin position="231"/>
        <end position="254"/>
    </location>
</feature>
<dbReference type="KEGG" id="emx:FKV68_03240"/>
<feature type="transmembrane region" description="Helical" evidence="8">
    <location>
        <begin position="348"/>
        <end position="364"/>
    </location>
</feature>
<sequence>MFDSNQTGSLIMVLRAATSAESHCVHMALPAWTRLVWLPLVVFILFLAAISFRPLLPIDETRYTSVAWEMYLSQDWLKPLTMNFAPYHHKLPLLFWLINASWAIFGVSRWAATLPVVLSSLACVYLTVALGRVLFPAFHNQGDRAAIIMVASVPFLAYSTLIYFDLTLTVFVLLSLIGTVVYARERDWRSVVLIGVSLGLGILARGPVAFLHILFPILLAPLWASDLRQPIRWYLGILAALGVATVIVLCWLIPVLRQADGKFAYALLWVQTVGRATGKLDAHVQPFYFYLPFLPAALIPWVFLPRFWKGVAVLREGLWEAEGSRFLICWVVPNLLLFSVISEKQPHYLLPLLPAVVLAMVLCLKEVPTRQLAQGLAIMVVAIVAGQAIASATILKRYDLEPVATYMRANRDKDWAFVTNYHAELGFLARLQKPVDDVPPRRLAQWFADHPDGRAIVVSRDSKDVAGYQTVINYPYRGKRVVVLSAQR</sequence>
<evidence type="ECO:0000256" key="6">
    <source>
        <dbReference type="ARBA" id="ARBA00022989"/>
    </source>
</evidence>
<dbReference type="Proteomes" id="UP000510721">
    <property type="component" value="Chromosome"/>
</dbReference>
<feature type="transmembrane region" description="Helical" evidence="8">
    <location>
        <begin position="376"/>
        <end position="395"/>
    </location>
</feature>
<organism evidence="10 11">
    <name type="scientific">Sinorhizobium mexicanum</name>
    <dbReference type="NCBI Taxonomy" id="375549"/>
    <lineage>
        <taxon>Bacteria</taxon>
        <taxon>Pseudomonadati</taxon>
        <taxon>Pseudomonadota</taxon>
        <taxon>Alphaproteobacteria</taxon>
        <taxon>Hyphomicrobiales</taxon>
        <taxon>Rhizobiaceae</taxon>
        <taxon>Sinorhizobium/Ensifer group</taxon>
        <taxon>Sinorhizobium</taxon>
    </lineage>
</organism>
<comment type="subcellular location">
    <subcellularLocation>
        <location evidence="1">Cell membrane</location>
        <topology evidence="1">Multi-pass membrane protein</topology>
    </subcellularLocation>
</comment>
<dbReference type="Pfam" id="PF13231">
    <property type="entry name" value="PMT_2"/>
    <property type="match status" value="1"/>
</dbReference>
<evidence type="ECO:0000313" key="10">
    <source>
        <dbReference type="EMBL" id="QLL60526.1"/>
    </source>
</evidence>
<dbReference type="PANTHER" id="PTHR33908">
    <property type="entry name" value="MANNOSYLTRANSFERASE YKCB-RELATED"/>
    <property type="match status" value="1"/>
</dbReference>
<evidence type="ECO:0000256" key="1">
    <source>
        <dbReference type="ARBA" id="ARBA00004651"/>
    </source>
</evidence>
<dbReference type="InterPro" id="IPR038731">
    <property type="entry name" value="RgtA/B/C-like"/>
</dbReference>
<keyword evidence="2" id="KW-1003">Cell membrane</keyword>
<dbReference type="GO" id="GO:0010041">
    <property type="term" value="P:response to iron(III) ion"/>
    <property type="evidence" value="ECO:0007669"/>
    <property type="project" value="TreeGrafter"/>
</dbReference>
<proteinExistence type="predicted"/>
<protein>
    <submittedName>
        <fullName evidence="10">Glycosyltransferase family 39 protein</fullName>
    </submittedName>
</protein>
<dbReference type="InterPro" id="IPR050297">
    <property type="entry name" value="LipidA_mod_glycosyltrf_83"/>
</dbReference>
<feature type="transmembrane region" description="Helical" evidence="8">
    <location>
        <begin position="155"/>
        <end position="182"/>
    </location>
</feature>
<dbReference type="GO" id="GO:0009103">
    <property type="term" value="P:lipopolysaccharide biosynthetic process"/>
    <property type="evidence" value="ECO:0007669"/>
    <property type="project" value="TreeGrafter"/>
</dbReference>
<keyword evidence="6 8" id="KW-1133">Transmembrane helix</keyword>
<dbReference type="GO" id="GO:0016763">
    <property type="term" value="F:pentosyltransferase activity"/>
    <property type="evidence" value="ECO:0007669"/>
    <property type="project" value="TreeGrafter"/>
</dbReference>
<keyword evidence="4 10" id="KW-0808">Transferase</keyword>
<evidence type="ECO:0000256" key="7">
    <source>
        <dbReference type="ARBA" id="ARBA00023136"/>
    </source>
</evidence>
<dbReference type="AlphaFoldDB" id="A0A859QKJ3"/>